<gene>
    <name evidence="2" type="ORF">APZ42_006039</name>
</gene>
<feature type="region of interest" description="Disordered" evidence="1">
    <location>
        <begin position="20"/>
        <end position="42"/>
    </location>
</feature>
<dbReference type="Proteomes" id="UP000076858">
    <property type="component" value="Unassembled WGS sequence"/>
</dbReference>
<dbReference type="EMBL" id="LRGB01016797">
    <property type="protein sequence ID" value="KZR98506.1"/>
    <property type="molecule type" value="Genomic_DNA"/>
</dbReference>
<evidence type="ECO:0000313" key="3">
    <source>
        <dbReference type="Proteomes" id="UP000076858"/>
    </source>
</evidence>
<name>A0A164G460_9CRUS</name>
<evidence type="ECO:0000313" key="2">
    <source>
        <dbReference type="EMBL" id="KZR98506.1"/>
    </source>
</evidence>
<evidence type="ECO:0000256" key="1">
    <source>
        <dbReference type="SAM" id="MobiDB-lite"/>
    </source>
</evidence>
<dbReference type="AlphaFoldDB" id="A0A164G460"/>
<organism evidence="2 3">
    <name type="scientific">Daphnia magna</name>
    <dbReference type="NCBI Taxonomy" id="35525"/>
    <lineage>
        <taxon>Eukaryota</taxon>
        <taxon>Metazoa</taxon>
        <taxon>Ecdysozoa</taxon>
        <taxon>Arthropoda</taxon>
        <taxon>Crustacea</taxon>
        <taxon>Branchiopoda</taxon>
        <taxon>Diplostraca</taxon>
        <taxon>Cladocera</taxon>
        <taxon>Anomopoda</taxon>
        <taxon>Daphniidae</taxon>
        <taxon>Daphnia</taxon>
    </lineage>
</organism>
<proteinExistence type="predicted"/>
<accession>A0A164G460</accession>
<feature type="non-terminal residue" evidence="2">
    <location>
        <position position="139"/>
    </location>
</feature>
<comment type="caution">
    <text evidence="2">The sequence shown here is derived from an EMBL/GenBank/DDBJ whole genome shotgun (WGS) entry which is preliminary data.</text>
</comment>
<sequence>MDNPQNTNKFWQFARNMMGGNIKQPNTSPIKDKEGNQTTNPTEKAKILLDQFCPANEHRGNELEELYRQKIEDAIQNDHPHQLNTAISEVELIRCLKVQTSKAMGNDRIHNKMLNNLNSTNIKSLLHLLNTLLKHGHVP</sequence>
<protein>
    <submittedName>
        <fullName evidence="2">Uncharacterized protein</fullName>
    </submittedName>
</protein>
<keyword evidence="3" id="KW-1185">Reference proteome</keyword>
<reference evidence="2 3" key="1">
    <citation type="submission" date="2016-03" db="EMBL/GenBank/DDBJ databases">
        <title>EvidentialGene: Evidence-directed Construction of Genes on Genomes.</title>
        <authorList>
            <person name="Gilbert D.G."/>
            <person name="Choi J.-H."/>
            <person name="Mockaitis K."/>
            <person name="Colbourne J."/>
            <person name="Pfrender M."/>
        </authorList>
    </citation>
    <scope>NUCLEOTIDE SEQUENCE [LARGE SCALE GENOMIC DNA]</scope>
    <source>
        <strain evidence="2 3">Xinb3</strain>
        <tissue evidence="2">Complete organism</tissue>
    </source>
</reference>